<protein>
    <recommendedName>
        <fullName evidence="3">Transposase</fullName>
    </recommendedName>
</protein>
<dbReference type="EMBL" id="CP165734">
    <property type="protein sequence ID" value="XDV61046.1"/>
    <property type="molecule type" value="Genomic_DNA"/>
</dbReference>
<feature type="region of interest" description="Disordered" evidence="1">
    <location>
        <begin position="46"/>
        <end position="69"/>
    </location>
</feature>
<evidence type="ECO:0008006" key="3">
    <source>
        <dbReference type="Google" id="ProtNLM"/>
    </source>
</evidence>
<gene>
    <name evidence="2" type="ORF">AB8Z38_18385</name>
</gene>
<sequence length="98" mass="10636">MALFTINYLGKKNTVQVDHRRAVLQKCWRSALAKLVLMAINIPRNGGKRKEFRSGPGTRKGKSTSGPHSTCLISTGGTCEADVFVEMLEEAVTGLASE</sequence>
<name>A0AB39XUZ2_9BRAD</name>
<accession>A0AB39XUZ2</accession>
<reference evidence="2" key="1">
    <citation type="submission" date="2024-08" db="EMBL/GenBank/DDBJ databases">
        <authorList>
            <person name="Chaddad Z."/>
            <person name="Lamrabet M."/>
            <person name="Bouhnik O."/>
            <person name="Alami S."/>
            <person name="Wipf D."/>
            <person name="Courty P.E."/>
            <person name="Missbah El Idrissi M."/>
        </authorList>
    </citation>
    <scope>NUCLEOTIDE SEQUENCE</scope>
    <source>
        <strain evidence="2">LLZ17</strain>
    </source>
</reference>
<dbReference type="AlphaFoldDB" id="A0AB39XUZ2"/>
<proteinExistence type="predicted"/>
<evidence type="ECO:0000256" key="1">
    <source>
        <dbReference type="SAM" id="MobiDB-lite"/>
    </source>
</evidence>
<evidence type="ECO:0000313" key="2">
    <source>
        <dbReference type="EMBL" id="XDV61046.1"/>
    </source>
</evidence>
<dbReference type="RefSeq" id="WP_369726389.1">
    <property type="nucleotide sequence ID" value="NZ_CP165734.1"/>
</dbReference>
<organism evidence="2">
    <name type="scientific">Bradyrhizobium sp. LLZ17</name>
    <dbReference type="NCBI Taxonomy" id="3239388"/>
    <lineage>
        <taxon>Bacteria</taxon>
        <taxon>Pseudomonadati</taxon>
        <taxon>Pseudomonadota</taxon>
        <taxon>Alphaproteobacteria</taxon>
        <taxon>Hyphomicrobiales</taxon>
        <taxon>Nitrobacteraceae</taxon>
        <taxon>Bradyrhizobium</taxon>
    </lineage>
</organism>